<proteinExistence type="inferred from homology"/>
<sequence length="348" mass="38144">MKPRLQPHWRPSFGTFRPHSQIRFASRLRARLDIPPPFPVTKSCPEPSCDCPPTPAMPKGLPIDYEQPLNGTMAAYAQQLLVCTGQRDWTSRIEDDGKEESWGNLARGLKKLLGRGGPYADPFNNILVSNSSLTASSSSSSASAFLFPSFKYFPSIPVDANDAANPGLSQFVQAFLLPEKLHPMQESSLPESKRDQLVRVPNLASQFPGAIDIHQSPVILICGHRGRDMRCGVMAPILESEFDRILSARGFSTSVSDSKTVDNPEHAHIGLISHVGGHKYAGNVIIYVPPRMKMRDGASNPLAGKGIWYGRVEPRHVEGIVEETVFGGKVVTDHFRGGIGKDGEILRL</sequence>
<organism evidence="3 4">
    <name type="scientific">Aspergillus chevalieri</name>
    <name type="common">Eurotium chevalieri</name>
    <dbReference type="NCBI Taxonomy" id="182096"/>
    <lineage>
        <taxon>Eukaryota</taxon>
        <taxon>Fungi</taxon>
        <taxon>Dikarya</taxon>
        <taxon>Ascomycota</taxon>
        <taxon>Pezizomycotina</taxon>
        <taxon>Eurotiomycetes</taxon>
        <taxon>Eurotiomycetidae</taxon>
        <taxon>Eurotiales</taxon>
        <taxon>Aspergillaceae</taxon>
        <taxon>Aspergillus</taxon>
        <taxon>Aspergillus subgen. Aspergillus</taxon>
    </lineage>
</organism>
<accession>A0A7R7VRW2</accession>
<dbReference type="Gene3D" id="3.40.30.10">
    <property type="entry name" value="Glutaredoxin"/>
    <property type="match status" value="1"/>
</dbReference>
<dbReference type="InterPro" id="IPR009737">
    <property type="entry name" value="Aim32/Apd1-like"/>
</dbReference>
<evidence type="ECO:0000313" key="4">
    <source>
        <dbReference type="Proteomes" id="UP000637239"/>
    </source>
</evidence>
<protein>
    <recommendedName>
        <fullName evidence="2">Altered inheritance of mitochondria protein 32</fullName>
    </recommendedName>
</protein>
<name>A0A7R7VRW2_ASPCH</name>
<dbReference type="EMBL" id="AP024420">
    <property type="protein sequence ID" value="BCR89033.1"/>
    <property type="molecule type" value="Genomic_DNA"/>
</dbReference>
<reference evidence="3" key="1">
    <citation type="submission" date="2021-01" db="EMBL/GenBank/DDBJ databases">
        <authorList>
            <consortium name="Aspergillus chevalieri M1 genome sequencing consortium"/>
            <person name="Kazuki M."/>
            <person name="Futagami T."/>
        </authorList>
    </citation>
    <scope>NUCLEOTIDE SEQUENCE</scope>
    <source>
        <strain evidence="3">M1</strain>
    </source>
</reference>
<dbReference type="AlphaFoldDB" id="A0A7R7VRW2"/>
<evidence type="ECO:0000256" key="2">
    <source>
        <dbReference type="ARBA" id="ARBA00040895"/>
    </source>
</evidence>
<keyword evidence="4" id="KW-1185">Reference proteome</keyword>
<dbReference type="PANTHER" id="PTHR31902">
    <property type="entry name" value="ACTIN PATCHES DISTAL PROTEIN 1"/>
    <property type="match status" value="1"/>
</dbReference>
<dbReference type="CDD" id="cd03062">
    <property type="entry name" value="TRX_Fd_Sucrase"/>
    <property type="match status" value="1"/>
</dbReference>
<dbReference type="GeneID" id="66983391"/>
<dbReference type="PANTHER" id="PTHR31902:SF7">
    <property type="entry name" value="ALTERED INHERITANCE OF MITOCHONDRIA PROTEIN 32"/>
    <property type="match status" value="1"/>
</dbReference>
<dbReference type="InterPro" id="IPR036249">
    <property type="entry name" value="Thioredoxin-like_sf"/>
</dbReference>
<gene>
    <name evidence="3" type="ORF">ACHE_50231S</name>
</gene>
<dbReference type="KEGG" id="ache:ACHE_50231S"/>
<dbReference type="RefSeq" id="XP_043137555.1">
    <property type="nucleotide sequence ID" value="XM_043279924.1"/>
</dbReference>
<dbReference type="SUPFAM" id="SSF52833">
    <property type="entry name" value="Thioredoxin-like"/>
    <property type="match status" value="1"/>
</dbReference>
<dbReference type="Proteomes" id="UP000637239">
    <property type="component" value="Chromosome 5"/>
</dbReference>
<evidence type="ECO:0000256" key="1">
    <source>
        <dbReference type="ARBA" id="ARBA00038208"/>
    </source>
</evidence>
<reference evidence="3" key="2">
    <citation type="submission" date="2021-02" db="EMBL/GenBank/DDBJ databases">
        <title>Aspergillus chevalieri M1 genome sequence.</title>
        <authorList>
            <person name="Kadooka C."/>
            <person name="Mori K."/>
            <person name="Futagami T."/>
        </authorList>
    </citation>
    <scope>NUCLEOTIDE SEQUENCE</scope>
    <source>
        <strain evidence="3">M1</strain>
    </source>
</reference>
<comment type="similarity">
    <text evidence="1">Belongs to the AIM32 family.</text>
</comment>
<dbReference type="Pfam" id="PF06999">
    <property type="entry name" value="Suc_Fer-like"/>
    <property type="match status" value="1"/>
</dbReference>
<evidence type="ECO:0000313" key="3">
    <source>
        <dbReference type="EMBL" id="BCR89033.1"/>
    </source>
</evidence>